<dbReference type="Pfam" id="PF07980">
    <property type="entry name" value="SusD_RagB"/>
    <property type="match status" value="1"/>
</dbReference>
<evidence type="ECO:0000313" key="9">
    <source>
        <dbReference type="Proteomes" id="UP000676386"/>
    </source>
</evidence>
<keyword evidence="5" id="KW-0998">Cell outer membrane</keyword>
<accession>A0ABS5J5E3</accession>
<evidence type="ECO:0000256" key="5">
    <source>
        <dbReference type="ARBA" id="ARBA00023237"/>
    </source>
</evidence>
<evidence type="ECO:0000256" key="4">
    <source>
        <dbReference type="ARBA" id="ARBA00023136"/>
    </source>
</evidence>
<dbReference type="Proteomes" id="UP000676386">
    <property type="component" value="Unassembled WGS sequence"/>
</dbReference>
<dbReference type="InterPro" id="IPR033985">
    <property type="entry name" value="SusD-like_N"/>
</dbReference>
<comment type="subcellular location">
    <subcellularLocation>
        <location evidence="1">Cell outer membrane</location>
    </subcellularLocation>
</comment>
<comment type="caution">
    <text evidence="8">The sequence shown here is derived from an EMBL/GenBank/DDBJ whole genome shotgun (WGS) entry which is preliminary data.</text>
</comment>
<dbReference type="CDD" id="cd08977">
    <property type="entry name" value="SusD"/>
    <property type="match status" value="1"/>
</dbReference>
<organism evidence="8 9">
    <name type="scientific">Chitinophaga hostae</name>
    <dbReference type="NCBI Taxonomy" id="2831022"/>
    <lineage>
        <taxon>Bacteria</taxon>
        <taxon>Pseudomonadati</taxon>
        <taxon>Bacteroidota</taxon>
        <taxon>Chitinophagia</taxon>
        <taxon>Chitinophagales</taxon>
        <taxon>Chitinophagaceae</taxon>
        <taxon>Chitinophaga</taxon>
    </lineage>
</organism>
<dbReference type="Gene3D" id="1.25.40.390">
    <property type="match status" value="1"/>
</dbReference>
<evidence type="ECO:0000256" key="3">
    <source>
        <dbReference type="ARBA" id="ARBA00022729"/>
    </source>
</evidence>
<dbReference type="RefSeq" id="WP_211975444.1">
    <property type="nucleotide sequence ID" value="NZ_CBFHAM010000004.1"/>
</dbReference>
<evidence type="ECO:0000256" key="1">
    <source>
        <dbReference type="ARBA" id="ARBA00004442"/>
    </source>
</evidence>
<keyword evidence="9" id="KW-1185">Reference proteome</keyword>
<evidence type="ECO:0000259" key="7">
    <source>
        <dbReference type="Pfam" id="PF14322"/>
    </source>
</evidence>
<evidence type="ECO:0000259" key="6">
    <source>
        <dbReference type="Pfam" id="PF07980"/>
    </source>
</evidence>
<keyword evidence="3" id="KW-0732">Signal</keyword>
<dbReference type="PROSITE" id="PS51257">
    <property type="entry name" value="PROKAR_LIPOPROTEIN"/>
    <property type="match status" value="1"/>
</dbReference>
<reference evidence="8 9" key="1">
    <citation type="submission" date="2021-04" db="EMBL/GenBank/DDBJ databases">
        <title>Chitinophaga sp. nov., isolated from the rhizosphere soil.</title>
        <authorList>
            <person name="He S."/>
        </authorList>
    </citation>
    <scope>NUCLEOTIDE SEQUENCE [LARGE SCALE GENOMIC DNA]</scope>
    <source>
        <strain evidence="8 9">2R12</strain>
    </source>
</reference>
<dbReference type="SUPFAM" id="SSF48452">
    <property type="entry name" value="TPR-like"/>
    <property type="match status" value="1"/>
</dbReference>
<keyword evidence="4" id="KW-0472">Membrane</keyword>
<name>A0ABS5J5E3_9BACT</name>
<gene>
    <name evidence="8" type="ORF">KE626_23495</name>
</gene>
<dbReference type="Pfam" id="PF14322">
    <property type="entry name" value="SusD-like_3"/>
    <property type="match status" value="1"/>
</dbReference>
<evidence type="ECO:0000256" key="2">
    <source>
        <dbReference type="ARBA" id="ARBA00006275"/>
    </source>
</evidence>
<dbReference type="InterPro" id="IPR011990">
    <property type="entry name" value="TPR-like_helical_dom_sf"/>
</dbReference>
<feature type="domain" description="RagB/SusD" evidence="6">
    <location>
        <begin position="301"/>
        <end position="426"/>
    </location>
</feature>
<proteinExistence type="inferred from homology"/>
<dbReference type="InterPro" id="IPR012944">
    <property type="entry name" value="SusD_RagB_dom"/>
</dbReference>
<evidence type="ECO:0000313" key="8">
    <source>
        <dbReference type="EMBL" id="MBS0030310.1"/>
    </source>
</evidence>
<protein>
    <submittedName>
        <fullName evidence="8">RagB/SusD family nutrient uptake outer membrane protein</fullName>
    </submittedName>
</protein>
<feature type="domain" description="SusD-like N-terminal" evidence="7">
    <location>
        <begin position="65"/>
        <end position="224"/>
    </location>
</feature>
<sequence>MRKIIYATGLVLTMATMSSCKKYLDIVPVGKVVPTTVEDFTQELDIAYLTTDLDKGLAGYRGDEITVNETRSRDVDLILNNFLWDENGPAKSLTYGWRNKYQQLFYANHIIEAAPAATGGSSAQKAQLLGEAYLMRAYVHFNLVNLYGNAYNEATAATDKAVPVITEVDMEKVARRNTVKEVYTQVLADLEQGLSLVNVDAFETAQSYKFSKTAGMAMAARIYLYTHQWEKALNAAKAVLEKKNTLADFNTSNTLPTLYNSIETIQAFEQNFNAVLVQTAYVSDKLFSMYNTTGDLRLKIFYGKDSKGKNTVAKTNFGNNYRQSFRVAEMYLIAAEAAAQLNQPEVARNYIDQLTQRRHTPAFHATEQIRLATLSGKDLLQEIYDERFRELSFEGHRWFDLRRTSQPEIVHTLKGKSVTLKANDPRYTIRIPMDAVANNPLLNE</sequence>
<comment type="similarity">
    <text evidence="2">Belongs to the SusD family.</text>
</comment>
<dbReference type="EMBL" id="JAGTXB010000013">
    <property type="protein sequence ID" value="MBS0030310.1"/>
    <property type="molecule type" value="Genomic_DNA"/>
</dbReference>